<evidence type="ECO:0000313" key="13">
    <source>
        <dbReference type="Proteomes" id="UP001319883"/>
    </source>
</evidence>
<dbReference type="PROSITE" id="PS50991">
    <property type="entry name" value="PYR_CT"/>
    <property type="match status" value="1"/>
</dbReference>
<dbReference type="EMBL" id="JAGXFD010000002">
    <property type="protein sequence ID" value="MBZ9569073.1"/>
    <property type="molecule type" value="Genomic_DNA"/>
</dbReference>
<evidence type="ECO:0000256" key="5">
    <source>
        <dbReference type="ARBA" id="ARBA00022430"/>
    </source>
</evidence>
<dbReference type="Pfam" id="PF22615">
    <property type="entry name" value="IPMS_D2"/>
    <property type="match status" value="1"/>
</dbReference>
<dbReference type="Gene3D" id="3.30.160.270">
    <property type="match status" value="1"/>
</dbReference>
<feature type="domain" description="Pyruvate carboxyltransferase" evidence="11">
    <location>
        <begin position="31"/>
        <end position="305"/>
    </location>
</feature>
<keyword evidence="13" id="KW-1185">Reference proteome</keyword>
<keyword evidence="10" id="KW-0963">Cytoplasm</keyword>
<dbReference type="InterPro" id="IPR039371">
    <property type="entry name" value="LeuA_N_DRE-TIM"/>
</dbReference>
<evidence type="ECO:0000256" key="1">
    <source>
        <dbReference type="ARBA" id="ARBA00000064"/>
    </source>
</evidence>
<comment type="function">
    <text evidence="10">Catalyzes the condensation of the acetyl group of acetyl-CoA with 3-methyl-2-oxobutanoate (2-ketoisovalerate) to form 3-carboxy-3-hydroxy-4-methylpentanoate (2-isopropylmalate).</text>
</comment>
<comment type="catalytic activity">
    <reaction evidence="1 10">
        <text>3-methyl-2-oxobutanoate + acetyl-CoA + H2O = (2S)-2-isopropylmalate + CoA + H(+)</text>
        <dbReference type="Rhea" id="RHEA:21524"/>
        <dbReference type="ChEBI" id="CHEBI:1178"/>
        <dbReference type="ChEBI" id="CHEBI:11851"/>
        <dbReference type="ChEBI" id="CHEBI:15377"/>
        <dbReference type="ChEBI" id="CHEBI:15378"/>
        <dbReference type="ChEBI" id="CHEBI:57287"/>
        <dbReference type="ChEBI" id="CHEBI:57288"/>
        <dbReference type="EC" id="2.3.3.13"/>
    </reaction>
</comment>
<dbReference type="InterPro" id="IPR013785">
    <property type="entry name" value="Aldolase_TIM"/>
</dbReference>
<comment type="cofactor">
    <cofactor evidence="10">
        <name>Mg(2+)</name>
        <dbReference type="ChEBI" id="CHEBI:18420"/>
    </cofactor>
</comment>
<feature type="binding site" evidence="10">
    <location>
        <position position="244"/>
    </location>
    <ligand>
        <name>Mg(2+)</name>
        <dbReference type="ChEBI" id="CHEBI:18420"/>
    </ligand>
</feature>
<dbReference type="InterPro" id="IPR000891">
    <property type="entry name" value="PYR_CT"/>
</dbReference>
<dbReference type="SUPFAM" id="SSF89000">
    <property type="entry name" value="post-HMGL domain-like"/>
    <property type="match status" value="1"/>
</dbReference>
<comment type="subcellular location">
    <subcellularLocation>
        <location evidence="10">Cytoplasm</location>
    </subcellularLocation>
</comment>
<dbReference type="Gene3D" id="3.20.20.70">
    <property type="entry name" value="Aldolase class I"/>
    <property type="match status" value="1"/>
</dbReference>
<dbReference type="PROSITE" id="PS00815">
    <property type="entry name" value="AIPM_HOMOCIT_SYNTH_1"/>
    <property type="match status" value="1"/>
</dbReference>
<keyword evidence="8 10" id="KW-0479">Metal-binding</keyword>
<dbReference type="PANTHER" id="PTHR46911">
    <property type="match status" value="1"/>
</dbReference>
<keyword evidence="5 10" id="KW-0432">Leucine biosynthesis</keyword>
<proteinExistence type="inferred from homology"/>
<feature type="binding site" evidence="10">
    <location>
        <position position="40"/>
    </location>
    <ligand>
        <name>Mg(2+)</name>
        <dbReference type="ChEBI" id="CHEBI:18420"/>
    </ligand>
</feature>
<keyword evidence="6 10" id="KW-0028">Amino-acid biosynthesis</keyword>
<dbReference type="InterPro" id="IPR054692">
    <property type="entry name" value="LeuA-like_post-cat"/>
</dbReference>
<keyword evidence="7 10" id="KW-0808">Transferase</keyword>
<dbReference type="SUPFAM" id="SSF110921">
    <property type="entry name" value="2-isopropylmalate synthase LeuA, allosteric (dimerisation) domain"/>
    <property type="match status" value="1"/>
</dbReference>
<dbReference type="Pfam" id="PF00682">
    <property type="entry name" value="HMGL-like"/>
    <property type="match status" value="1"/>
</dbReference>
<feature type="binding site" evidence="10">
    <location>
        <position position="246"/>
    </location>
    <ligand>
        <name>Mg(2+)</name>
        <dbReference type="ChEBI" id="CHEBI:18420"/>
    </ligand>
</feature>
<evidence type="ECO:0000259" key="11">
    <source>
        <dbReference type="PROSITE" id="PS50991"/>
    </source>
</evidence>
<organism evidence="12 13">
    <name type="scientific">Modicisalibacter tunisiensis</name>
    <dbReference type="NCBI Taxonomy" id="390637"/>
    <lineage>
        <taxon>Bacteria</taxon>
        <taxon>Pseudomonadati</taxon>
        <taxon>Pseudomonadota</taxon>
        <taxon>Gammaproteobacteria</taxon>
        <taxon>Oceanospirillales</taxon>
        <taxon>Halomonadaceae</taxon>
        <taxon>Modicisalibacter</taxon>
    </lineage>
</organism>
<evidence type="ECO:0000313" key="12">
    <source>
        <dbReference type="EMBL" id="MBZ9569073.1"/>
    </source>
</evidence>
<reference evidence="12 13" key="1">
    <citation type="submission" date="2021-05" db="EMBL/GenBank/DDBJ databases">
        <title>Petroleum and Energy Research Collection (APPE): ex situ preservation of microbial diversity associated with the oil industry and exploitation of its biotechnological potential.</title>
        <authorList>
            <person name="Paixao C.T.M."/>
            <person name="Gomes M.B."/>
            <person name="Oliveira V.M."/>
        </authorList>
    </citation>
    <scope>NUCLEOTIDE SEQUENCE [LARGE SCALE GENOMIC DNA]</scope>
    <source>
        <strain evidence="12 13">LIT2</strain>
    </source>
</reference>
<dbReference type="PROSITE" id="PS00816">
    <property type="entry name" value="AIPM_HOMOCIT_SYNTH_2"/>
    <property type="match status" value="1"/>
</dbReference>
<comment type="caution">
    <text evidence="12">The sequence shown here is derived from an EMBL/GenBank/DDBJ whole genome shotgun (WGS) entry which is preliminary data.</text>
</comment>
<dbReference type="SMART" id="SM00917">
    <property type="entry name" value="LeuA_dimer"/>
    <property type="match status" value="1"/>
</dbReference>
<dbReference type="InterPro" id="IPR036230">
    <property type="entry name" value="LeuA_allosteric_dom_sf"/>
</dbReference>
<evidence type="ECO:0000256" key="3">
    <source>
        <dbReference type="ARBA" id="ARBA00009767"/>
    </source>
</evidence>
<feature type="region of interest" description="Regulatory domain" evidence="10">
    <location>
        <begin position="437"/>
        <end position="561"/>
    </location>
</feature>
<evidence type="ECO:0000256" key="7">
    <source>
        <dbReference type="ARBA" id="ARBA00022679"/>
    </source>
</evidence>
<name>A0ABS7X2E8_9GAMM</name>
<comment type="subunit">
    <text evidence="10">Homodimer.</text>
</comment>
<keyword evidence="10" id="KW-0460">Magnesium</keyword>
<dbReference type="SUPFAM" id="SSF51569">
    <property type="entry name" value="Aldolase"/>
    <property type="match status" value="1"/>
</dbReference>
<accession>A0ABS7X2E8</accession>
<evidence type="ECO:0000256" key="8">
    <source>
        <dbReference type="ARBA" id="ARBA00022723"/>
    </source>
</evidence>
<dbReference type="HAMAP" id="MF_00572">
    <property type="entry name" value="LeuA_type2"/>
    <property type="match status" value="1"/>
</dbReference>
<dbReference type="Proteomes" id="UP001319883">
    <property type="component" value="Unassembled WGS sequence"/>
</dbReference>
<evidence type="ECO:0000256" key="4">
    <source>
        <dbReference type="ARBA" id="ARBA00012973"/>
    </source>
</evidence>
<comment type="pathway">
    <text evidence="2 10">Amino-acid biosynthesis; L-leucine biosynthesis; L-leucine from 3-methyl-2-oxobutanoate: step 1/4.</text>
</comment>
<protein>
    <recommendedName>
        <fullName evidence="4 10">2-isopropylmalate synthase</fullName>
        <ecNumber evidence="4 10">2.3.3.13</ecNumber>
    </recommendedName>
    <alternativeName>
        <fullName evidence="10">Alpha-IPM synthase</fullName>
    </alternativeName>
    <alternativeName>
        <fullName evidence="10">Alpha-isopropylmalate synthase</fullName>
    </alternativeName>
</protein>
<keyword evidence="9 10" id="KW-0100">Branched-chain amino acid biosynthesis</keyword>
<dbReference type="InterPro" id="IPR002034">
    <property type="entry name" value="AIPM/Hcit_synth_CS"/>
</dbReference>
<feature type="binding site" evidence="10">
    <location>
        <position position="280"/>
    </location>
    <ligand>
        <name>Mg(2+)</name>
        <dbReference type="ChEBI" id="CHEBI:18420"/>
    </ligand>
</feature>
<evidence type="ECO:0000256" key="10">
    <source>
        <dbReference type="HAMAP-Rule" id="MF_00572"/>
    </source>
</evidence>
<dbReference type="RefSeq" id="WP_224414413.1">
    <property type="nucleotide sequence ID" value="NZ_JAGXFC010000001.1"/>
</dbReference>
<dbReference type="EC" id="2.3.3.13" evidence="4 10"/>
<sequence>MASFDHRKYTPAKPVPLDQRQWPSRTLTRAPIWASVDLRDGNQALLEPMSVEQKKRLWALLVKVGLKEIEVGFPAASQPDYDFVRWLIETDQIPEDVTIQVLVQAREPLIARTFEALEGVKQALVHVYNSTSTVQRERVFEQDQAGVTAIAVQGARWVQEYAARYPQTEWRFQYSPESFTSTELDYAVAICEAVMDVWQPTPERPCILNLPATVEVGPVNHFADMIEYFVTHLKNRDSAIISLHTHNDRGGAAAAAELGLLAGADRVEGTLLGNGERTGNMDIVTLGMNLYSQGIDPRLDLSNPDEIIQVCTECTGLPLHPRHPWVGELVYTAFSGSHQDAIRKCLRKQDDDEPWQVAYLPVDPRDLGRDYQAVIRVNSQSGKGGMAFLLERDFGISLPRWMTLELAPHVQRASEQVTGELSSEQIRDILMGTFVAAQPLSLQGYRLDRDGAERLQVTLGDGSRRLQLEGEGNGVISAFMAAWQRHSGQTVSVVDYGEHALGEGSDASAIAFVQLNVDGQRVCGLAEDGDTVSASLKAVLSALNRAGVTVADGAPHETATA</sequence>
<dbReference type="PANTHER" id="PTHR46911:SF1">
    <property type="entry name" value="2-ISOPROPYLMALATE SYNTHASE"/>
    <property type="match status" value="1"/>
</dbReference>
<evidence type="ECO:0000256" key="2">
    <source>
        <dbReference type="ARBA" id="ARBA00004689"/>
    </source>
</evidence>
<gene>
    <name evidence="10" type="primary">leuA</name>
    <name evidence="12" type="ORF">KGQ91_15495</name>
</gene>
<dbReference type="NCBIfam" id="NF002991">
    <property type="entry name" value="PRK03739.1"/>
    <property type="match status" value="1"/>
</dbReference>
<dbReference type="InterPro" id="IPR005668">
    <property type="entry name" value="IPM_Synthase"/>
</dbReference>
<evidence type="ECO:0000256" key="9">
    <source>
        <dbReference type="ARBA" id="ARBA00023304"/>
    </source>
</evidence>
<dbReference type="InterPro" id="IPR013709">
    <property type="entry name" value="2-isopropylmalate_synth_dimer"/>
</dbReference>
<dbReference type="Pfam" id="PF08502">
    <property type="entry name" value="LeuA_dimer"/>
    <property type="match status" value="1"/>
</dbReference>
<dbReference type="CDD" id="cd07942">
    <property type="entry name" value="DRE_TIM_LeuA"/>
    <property type="match status" value="1"/>
</dbReference>
<comment type="similarity">
    <text evidence="3 10">Belongs to the alpha-IPM synthase/homocitrate synthase family. LeuA type 2 subfamily.</text>
</comment>
<evidence type="ECO:0000256" key="6">
    <source>
        <dbReference type="ARBA" id="ARBA00022605"/>
    </source>
</evidence>